<organism evidence="2 3">
    <name type="scientific">Friedmanniomyces endolithicus</name>
    <dbReference type="NCBI Taxonomy" id="329885"/>
    <lineage>
        <taxon>Eukaryota</taxon>
        <taxon>Fungi</taxon>
        <taxon>Dikarya</taxon>
        <taxon>Ascomycota</taxon>
        <taxon>Pezizomycotina</taxon>
        <taxon>Dothideomycetes</taxon>
        <taxon>Dothideomycetidae</taxon>
        <taxon>Mycosphaerellales</taxon>
        <taxon>Teratosphaeriaceae</taxon>
        <taxon>Friedmanniomyces</taxon>
    </lineage>
</organism>
<evidence type="ECO:0000256" key="1">
    <source>
        <dbReference type="SAM" id="MobiDB-lite"/>
    </source>
</evidence>
<dbReference type="AlphaFoldDB" id="A0AAN6J4K7"/>
<protein>
    <submittedName>
        <fullName evidence="2">Uncharacterized protein</fullName>
    </submittedName>
</protein>
<dbReference type="EMBL" id="JASUXU010000053">
    <property type="protein sequence ID" value="KAK0315022.1"/>
    <property type="molecule type" value="Genomic_DNA"/>
</dbReference>
<accession>A0AAN6J4K7</accession>
<proteinExistence type="predicted"/>
<gene>
    <name evidence="2" type="ORF">LTR82_012803</name>
</gene>
<reference evidence="2" key="1">
    <citation type="submission" date="2021-12" db="EMBL/GenBank/DDBJ databases">
        <title>Black yeast isolated from Biological Soil Crust.</title>
        <authorList>
            <person name="Kurbessoian T."/>
        </authorList>
    </citation>
    <scope>NUCLEOTIDE SEQUENCE</scope>
    <source>
        <strain evidence="2">CCFEE 5208</strain>
    </source>
</reference>
<dbReference type="Proteomes" id="UP001168146">
    <property type="component" value="Unassembled WGS sequence"/>
</dbReference>
<name>A0AAN6J4K7_9PEZI</name>
<sequence>MDLAVAPVPPTVVALAPASAPAVGSRAASVGMPAICHERTKANKTVGGMGSRINTIFSGSDRGSSGTGSVSGFGGRGRRRSRHSDGIKFFDKEMSQSLQSEIVAYTSNYSLDAENASEHNLQIIFAARKPHSSLLIILPQHLLELGPSTTTERRVVLVFMTPTRPVYDVDGM</sequence>
<evidence type="ECO:0000313" key="3">
    <source>
        <dbReference type="Proteomes" id="UP001168146"/>
    </source>
</evidence>
<feature type="region of interest" description="Disordered" evidence="1">
    <location>
        <begin position="56"/>
        <end position="82"/>
    </location>
</feature>
<comment type="caution">
    <text evidence="2">The sequence shown here is derived from an EMBL/GenBank/DDBJ whole genome shotgun (WGS) entry which is preliminary data.</text>
</comment>
<feature type="compositionally biased region" description="Gly residues" evidence="1">
    <location>
        <begin position="65"/>
        <end position="75"/>
    </location>
</feature>
<evidence type="ECO:0000313" key="2">
    <source>
        <dbReference type="EMBL" id="KAK0315022.1"/>
    </source>
</evidence>